<protein>
    <submittedName>
        <fullName evidence="1">Uncharacterized protein</fullName>
    </submittedName>
</protein>
<dbReference type="Proteomes" id="UP001194469">
    <property type="component" value="Unassembled WGS sequence"/>
</dbReference>
<comment type="caution">
    <text evidence="1">The sequence shown here is derived from an EMBL/GenBank/DDBJ whole genome shotgun (WGS) entry which is preliminary data.</text>
</comment>
<reference evidence="1 2" key="1">
    <citation type="submission" date="2019-08" db="EMBL/GenBank/DDBJ databases">
        <authorList>
            <person name="Luo N."/>
        </authorList>
    </citation>
    <scope>NUCLEOTIDE SEQUENCE [LARGE SCALE GENOMIC DNA]</scope>
    <source>
        <strain evidence="1 2">NCIMB 9442</strain>
    </source>
</reference>
<organism evidence="1 2">
    <name type="scientific">Nitratidesulfovibrio oxamicus</name>
    <dbReference type="NCBI Taxonomy" id="32016"/>
    <lineage>
        <taxon>Bacteria</taxon>
        <taxon>Pseudomonadati</taxon>
        <taxon>Thermodesulfobacteriota</taxon>
        <taxon>Desulfovibrionia</taxon>
        <taxon>Desulfovibrionales</taxon>
        <taxon>Desulfovibrionaceae</taxon>
        <taxon>Nitratidesulfovibrio</taxon>
    </lineage>
</organism>
<dbReference type="EMBL" id="VRYY01000263">
    <property type="protein sequence ID" value="MBG3877309.1"/>
    <property type="molecule type" value="Genomic_DNA"/>
</dbReference>
<gene>
    <name evidence="1" type="ORF">FVW20_09840</name>
</gene>
<evidence type="ECO:0000313" key="2">
    <source>
        <dbReference type="Proteomes" id="UP001194469"/>
    </source>
</evidence>
<accession>A0ABS0J4H1</accession>
<proteinExistence type="predicted"/>
<dbReference type="RefSeq" id="WP_196609292.1">
    <property type="nucleotide sequence ID" value="NZ_VRYY01000263.1"/>
</dbReference>
<name>A0ABS0J4H1_9BACT</name>
<sequence>MDKIRKEALQVTKEIVVKFIETQRVSPASLGEVFPSIYRVVLESIATDGARDGQSPVVPAASIGTERE</sequence>
<keyword evidence="2" id="KW-1185">Reference proteome</keyword>
<evidence type="ECO:0000313" key="1">
    <source>
        <dbReference type="EMBL" id="MBG3877309.1"/>
    </source>
</evidence>